<sequence>MVSRKQQNNNLTDFFEEEYSSLKGYVRSKITHTAESDAEDIIQDVALRIFSRPLDALPIQNIGGFVYNAIRNRIIDVMRTKKERIDNEKTLELLWTEFASMFYEDFTEEYPDQLKERLKEAIAELKPVYRDIVIAVDFEGYTYREISKQTGIPPGTLMSRRHRAMSLLLKKLELVKK</sequence>
<dbReference type="RefSeq" id="WP_272649962.1">
    <property type="nucleotide sequence ID" value="NZ_JAZDDG010000001.1"/>
</dbReference>
<accession>A0ABU7IQK5</accession>
<gene>
    <name evidence="6" type="ORF">V1I91_03650</name>
</gene>
<dbReference type="SUPFAM" id="SSF88946">
    <property type="entry name" value="Sigma2 domain of RNA polymerase sigma factors"/>
    <property type="match status" value="1"/>
</dbReference>
<keyword evidence="2" id="KW-0805">Transcription regulation</keyword>
<dbReference type="InterPro" id="IPR013325">
    <property type="entry name" value="RNA_pol_sigma_r2"/>
</dbReference>
<keyword evidence="3" id="KW-0731">Sigma factor</keyword>
<keyword evidence="7" id="KW-1185">Reference proteome</keyword>
<dbReference type="Gene3D" id="1.10.1740.10">
    <property type="match status" value="1"/>
</dbReference>
<evidence type="ECO:0000259" key="5">
    <source>
        <dbReference type="Pfam" id="PF08281"/>
    </source>
</evidence>
<dbReference type="EMBL" id="JAZDDG010000001">
    <property type="protein sequence ID" value="MEE1975148.1"/>
    <property type="molecule type" value="Genomic_DNA"/>
</dbReference>
<evidence type="ECO:0000313" key="6">
    <source>
        <dbReference type="EMBL" id="MEE1975148.1"/>
    </source>
</evidence>
<dbReference type="NCBIfam" id="TIGR02937">
    <property type="entry name" value="sigma70-ECF"/>
    <property type="match status" value="1"/>
</dbReference>
<feature type="domain" description="RNA polymerase sigma factor 70 region 4 type 2" evidence="5">
    <location>
        <begin position="116"/>
        <end position="166"/>
    </location>
</feature>
<dbReference type="InterPro" id="IPR013324">
    <property type="entry name" value="RNA_pol_sigma_r3/r4-like"/>
</dbReference>
<evidence type="ECO:0000256" key="4">
    <source>
        <dbReference type="ARBA" id="ARBA00023163"/>
    </source>
</evidence>
<dbReference type="InterPro" id="IPR014284">
    <property type="entry name" value="RNA_pol_sigma-70_dom"/>
</dbReference>
<evidence type="ECO:0000256" key="2">
    <source>
        <dbReference type="ARBA" id="ARBA00023015"/>
    </source>
</evidence>
<evidence type="ECO:0000313" key="7">
    <source>
        <dbReference type="Proteomes" id="UP001356308"/>
    </source>
</evidence>
<dbReference type="InterPro" id="IPR013249">
    <property type="entry name" value="RNA_pol_sigma70_r4_t2"/>
</dbReference>
<name>A0ABU7IQK5_9FLAO</name>
<protein>
    <submittedName>
        <fullName evidence="6">RNA polymerase sigma factor</fullName>
    </submittedName>
</protein>
<dbReference type="InterPro" id="IPR039425">
    <property type="entry name" value="RNA_pol_sigma-70-like"/>
</dbReference>
<dbReference type="PANTHER" id="PTHR43133:SF46">
    <property type="entry name" value="RNA POLYMERASE SIGMA-70 FACTOR ECF SUBFAMILY"/>
    <property type="match status" value="1"/>
</dbReference>
<comment type="caution">
    <text evidence="6">The sequence shown here is derived from an EMBL/GenBank/DDBJ whole genome shotgun (WGS) entry which is preliminary data.</text>
</comment>
<organism evidence="6 7">
    <name type="scientific">Maribacter cobaltidurans</name>
    <dbReference type="NCBI Taxonomy" id="1178778"/>
    <lineage>
        <taxon>Bacteria</taxon>
        <taxon>Pseudomonadati</taxon>
        <taxon>Bacteroidota</taxon>
        <taxon>Flavobacteriia</taxon>
        <taxon>Flavobacteriales</taxon>
        <taxon>Flavobacteriaceae</taxon>
        <taxon>Maribacter</taxon>
    </lineage>
</organism>
<dbReference type="CDD" id="cd06171">
    <property type="entry name" value="Sigma70_r4"/>
    <property type="match status" value="1"/>
</dbReference>
<comment type="similarity">
    <text evidence="1">Belongs to the sigma-70 factor family. ECF subfamily.</text>
</comment>
<dbReference type="InterPro" id="IPR036388">
    <property type="entry name" value="WH-like_DNA-bd_sf"/>
</dbReference>
<keyword evidence="4" id="KW-0804">Transcription</keyword>
<evidence type="ECO:0000256" key="1">
    <source>
        <dbReference type="ARBA" id="ARBA00010641"/>
    </source>
</evidence>
<dbReference type="Proteomes" id="UP001356308">
    <property type="component" value="Unassembled WGS sequence"/>
</dbReference>
<dbReference type="SUPFAM" id="SSF88659">
    <property type="entry name" value="Sigma3 and sigma4 domains of RNA polymerase sigma factors"/>
    <property type="match status" value="1"/>
</dbReference>
<dbReference type="Pfam" id="PF08281">
    <property type="entry name" value="Sigma70_r4_2"/>
    <property type="match status" value="1"/>
</dbReference>
<dbReference type="PANTHER" id="PTHR43133">
    <property type="entry name" value="RNA POLYMERASE ECF-TYPE SIGMA FACTO"/>
    <property type="match status" value="1"/>
</dbReference>
<dbReference type="Gene3D" id="1.10.10.10">
    <property type="entry name" value="Winged helix-like DNA-binding domain superfamily/Winged helix DNA-binding domain"/>
    <property type="match status" value="1"/>
</dbReference>
<evidence type="ECO:0000256" key="3">
    <source>
        <dbReference type="ARBA" id="ARBA00023082"/>
    </source>
</evidence>
<reference evidence="6 7" key="1">
    <citation type="submission" date="2024-01" db="EMBL/GenBank/DDBJ databases">
        <title>Maribacter spp. originated from different algae showed divergent polysaccharides utilization ability.</title>
        <authorList>
            <person name="Wang H."/>
            <person name="Wu Y."/>
        </authorList>
    </citation>
    <scope>NUCLEOTIDE SEQUENCE [LARGE SCALE GENOMIC DNA]</scope>
    <source>
        <strain evidence="6 7">PR1</strain>
    </source>
</reference>
<proteinExistence type="inferred from homology"/>